<gene>
    <name evidence="1" type="ORF">GPECTOR_60g702</name>
</gene>
<sequence>MVMSYFGLKCSREEADSLVSLLCSFAGQEFPITSEEGVASAPVRWVHQLMATYYRRIQTMPKDTLQRWHQVSSPLERIMFARLR</sequence>
<evidence type="ECO:0000313" key="1">
    <source>
        <dbReference type="EMBL" id="KXZ44925.1"/>
    </source>
</evidence>
<dbReference type="EMBL" id="LSYV01000061">
    <property type="protein sequence ID" value="KXZ44925.1"/>
    <property type="molecule type" value="Genomic_DNA"/>
</dbReference>
<reference evidence="2" key="1">
    <citation type="journal article" date="2016" name="Nat. Commun.">
        <title>The Gonium pectorale genome demonstrates co-option of cell cycle regulation during the evolution of multicellularity.</title>
        <authorList>
            <person name="Hanschen E.R."/>
            <person name="Marriage T.N."/>
            <person name="Ferris P.J."/>
            <person name="Hamaji T."/>
            <person name="Toyoda A."/>
            <person name="Fujiyama A."/>
            <person name="Neme R."/>
            <person name="Noguchi H."/>
            <person name="Minakuchi Y."/>
            <person name="Suzuki M."/>
            <person name="Kawai-Toyooka H."/>
            <person name="Smith D.R."/>
            <person name="Sparks H."/>
            <person name="Anderson J."/>
            <person name="Bakaric R."/>
            <person name="Luria V."/>
            <person name="Karger A."/>
            <person name="Kirschner M.W."/>
            <person name="Durand P.M."/>
            <person name="Michod R.E."/>
            <person name="Nozaki H."/>
            <person name="Olson B.J."/>
        </authorList>
    </citation>
    <scope>NUCLEOTIDE SEQUENCE [LARGE SCALE GENOMIC DNA]</scope>
    <source>
        <strain evidence="2">NIES-2863</strain>
    </source>
</reference>
<keyword evidence="2" id="KW-1185">Reference proteome</keyword>
<comment type="caution">
    <text evidence="1">The sequence shown here is derived from an EMBL/GenBank/DDBJ whole genome shotgun (WGS) entry which is preliminary data.</text>
</comment>
<proteinExistence type="predicted"/>
<organism evidence="1 2">
    <name type="scientific">Gonium pectorale</name>
    <name type="common">Green alga</name>
    <dbReference type="NCBI Taxonomy" id="33097"/>
    <lineage>
        <taxon>Eukaryota</taxon>
        <taxon>Viridiplantae</taxon>
        <taxon>Chlorophyta</taxon>
        <taxon>core chlorophytes</taxon>
        <taxon>Chlorophyceae</taxon>
        <taxon>CS clade</taxon>
        <taxon>Chlamydomonadales</taxon>
        <taxon>Volvocaceae</taxon>
        <taxon>Gonium</taxon>
    </lineage>
</organism>
<name>A0A150G5W2_GONPE</name>
<evidence type="ECO:0000313" key="2">
    <source>
        <dbReference type="Proteomes" id="UP000075714"/>
    </source>
</evidence>
<protein>
    <submittedName>
        <fullName evidence="1">Uncharacterized protein</fullName>
    </submittedName>
</protein>
<dbReference type="Proteomes" id="UP000075714">
    <property type="component" value="Unassembled WGS sequence"/>
</dbReference>
<accession>A0A150G5W2</accession>
<dbReference type="AlphaFoldDB" id="A0A150G5W2"/>